<keyword evidence="2" id="KW-1185">Reference proteome</keyword>
<evidence type="ECO:0000313" key="1">
    <source>
        <dbReference type="EMBL" id="KAG8239113.1"/>
    </source>
</evidence>
<reference evidence="1" key="2">
    <citation type="submission" date="2017-10" db="EMBL/GenBank/DDBJ databases">
        <title>Ladona fulva Genome sequencing and assembly.</title>
        <authorList>
            <person name="Murali S."/>
            <person name="Richards S."/>
            <person name="Bandaranaike D."/>
            <person name="Bellair M."/>
            <person name="Blankenburg K."/>
            <person name="Chao H."/>
            <person name="Dinh H."/>
            <person name="Doddapaneni H."/>
            <person name="Dugan-Rocha S."/>
            <person name="Elkadiri S."/>
            <person name="Gnanaolivu R."/>
            <person name="Hernandez B."/>
            <person name="Skinner E."/>
            <person name="Javaid M."/>
            <person name="Lee S."/>
            <person name="Li M."/>
            <person name="Ming W."/>
            <person name="Munidasa M."/>
            <person name="Muniz J."/>
            <person name="Nguyen L."/>
            <person name="Hughes D."/>
            <person name="Osuji N."/>
            <person name="Pu L.-L."/>
            <person name="Puazo M."/>
            <person name="Qu C."/>
            <person name="Quiroz J."/>
            <person name="Raj R."/>
            <person name="Weissenberger G."/>
            <person name="Xin Y."/>
            <person name="Zou X."/>
            <person name="Han Y."/>
            <person name="Worley K."/>
            <person name="Muzny D."/>
            <person name="Gibbs R."/>
        </authorList>
    </citation>
    <scope>NUCLEOTIDE SEQUENCE</scope>
    <source>
        <strain evidence="1">Sampled in the wild</strain>
    </source>
</reference>
<gene>
    <name evidence="1" type="ORF">J437_LFUL018371</name>
</gene>
<dbReference type="Proteomes" id="UP000792457">
    <property type="component" value="Unassembled WGS sequence"/>
</dbReference>
<organism evidence="1 2">
    <name type="scientific">Ladona fulva</name>
    <name type="common">Scarce chaser dragonfly</name>
    <name type="synonym">Libellula fulva</name>
    <dbReference type="NCBI Taxonomy" id="123851"/>
    <lineage>
        <taxon>Eukaryota</taxon>
        <taxon>Metazoa</taxon>
        <taxon>Ecdysozoa</taxon>
        <taxon>Arthropoda</taxon>
        <taxon>Hexapoda</taxon>
        <taxon>Insecta</taxon>
        <taxon>Pterygota</taxon>
        <taxon>Palaeoptera</taxon>
        <taxon>Odonata</taxon>
        <taxon>Epiprocta</taxon>
        <taxon>Anisoptera</taxon>
        <taxon>Libelluloidea</taxon>
        <taxon>Libellulidae</taxon>
        <taxon>Ladona</taxon>
    </lineage>
</organism>
<accession>A0A8K0KVW3</accession>
<dbReference type="AlphaFoldDB" id="A0A8K0KVW3"/>
<evidence type="ECO:0000313" key="2">
    <source>
        <dbReference type="Proteomes" id="UP000792457"/>
    </source>
</evidence>
<name>A0A8K0KVW3_LADFU</name>
<protein>
    <submittedName>
        <fullName evidence="1">Uncharacterized protein</fullName>
    </submittedName>
</protein>
<dbReference type="EMBL" id="KZ309514">
    <property type="protein sequence ID" value="KAG8239113.1"/>
    <property type="molecule type" value="Genomic_DNA"/>
</dbReference>
<sequence length="154" mass="17282">MQKDVGVPFSKARKLQESLIKGRTQYLIWRVPREREDGIGMVPHGLGRKFRERVGPLGKLLHQYLPPGLKESGLLLDSQTPLQHQHGCSFLDSAISSRGGGIPTHIHGRYQLIRKDISNTSSRGRGTKKALNSITKESWASCVMHAEQLQDEDF</sequence>
<proteinExistence type="predicted"/>
<comment type="caution">
    <text evidence="1">The sequence shown here is derived from an EMBL/GenBank/DDBJ whole genome shotgun (WGS) entry which is preliminary data.</text>
</comment>
<reference evidence="1" key="1">
    <citation type="submission" date="2013-04" db="EMBL/GenBank/DDBJ databases">
        <authorList>
            <person name="Qu J."/>
            <person name="Murali S.C."/>
            <person name="Bandaranaike D."/>
            <person name="Bellair M."/>
            <person name="Blankenburg K."/>
            <person name="Chao H."/>
            <person name="Dinh H."/>
            <person name="Doddapaneni H."/>
            <person name="Downs B."/>
            <person name="Dugan-Rocha S."/>
            <person name="Elkadiri S."/>
            <person name="Gnanaolivu R.D."/>
            <person name="Hernandez B."/>
            <person name="Javaid M."/>
            <person name="Jayaseelan J.C."/>
            <person name="Lee S."/>
            <person name="Li M."/>
            <person name="Ming W."/>
            <person name="Munidasa M."/>
            <person name="Muniz J."/>
            <person name="Nguyen L."/>
            <person name="Ongeri F."/>
            <person name="Osuji N."/>
            <person name="Pu L.-L."/>
            <person name="Puazo M."/>
            <person name="Qu C."/>
            <person name="Quiroz J."/>
            <person name="Raj R."/>
            <person name="Weissenberger G."/>
            <person name="Xin Y."/>
            <person name="Zou X."/>
            <person name="Han Y."/>
            <person name="Richards S."/>
            <person name="Worley K."/>
            <person name="Muzny D."/>
            <person name="Gibbs R."/>
        </authorList>
    </citation>
    <scope>NUCLEOTIDE SEQUENCE</scope>
    <source>
        <strain evidence="1">Sampled in the wild</strain>
    </source>
</reference>